<dbReference type="OrthoDB" id="3695206at2"/>
<dbReference type="Gene3D" id="1.20.1260.20">
    <property type="entry name" value="PPE superfamily"/>
    <property type="match status" value="1"/>
</dbReference>
<proteinExistence type="predicted"/>
<feature type="compositionally biased region" description="Low complexity" evidence="1">
    <location>
        <begin position="396"/>
        <end position="420"/>
    </location>
</feature>
<feature type="compositionally biased region" description="Gly residues" evidence="1">
    <location>
        <begin position="335"/>
        <end position="354"/>
    </location>
</feature>
<dbReference type="AlphaFoldDB" id="A0A1H3A074"/>
<reference evidence="2 3" key="1">
    <citation type="submission" date="2016-10" db="EMBL/GenBank/DDBJ databases">
        <authorList>
            <person name="de Groot N.N."/>
        </authorList>
    </citation>
    <scope>NUCLEOTIDE SEQUENCE [LARGE SCALE GENOMIC DNA]</scope>
    <source>
        <strain evidence="2 3">CPCC 202699</strain>
    </source>
</reference>
<dbReference type="InterPro" id="IPR038332">
    <property type="entry name" value="PPE_sf"/>
</dbReference>
<protein>
    <recommendedName>
        <fullName evidence="4">PPE family protein</fullName>
    </recommendedName>
</protein>
<feature type="region of interest" description="Disordered" evidence="1">
    <location>
        <begin position="265"/>
        <end position="506"/>
    </location>
</feature>
<organism evidence="2 3">
    <name type="scientific">Amycolatopsis xylanica</name>
    <dbReference type="NCBI Taxonomy" id="589385"/>
    <lineage>
        <taxon>Bacteria</taxon>
        <taxon>Bacillati</taxon>
        <taxon>Actinomycetota</taxon>
        <taxon>Actinomycetes</taxon>
        <taxon>Pseudonocardiales</taxon>
        <taxon>Pseudonocardiaceae</taxon>
        <taxon>Amycolatopsis</taxon>
    </lineage>
</organism>
<feature type="region of interest" description="Disordered" evidence="1">
    <location>
        <begin position="225"/>
        <end position="246"/>
    </location>
</feature>
<dbReference type="Proteomes" id="UP000199515">
    <property type="component" value="Unassembled WGS sequence"/>
</dbReference>
<feature type="compositionally biased region" description="Basic and acidic residues" evidence="1">
    <location>
        <begin position="477"/>
        <end position="498"/>
    </location>
</feature>
<feature type="compositionally biased region" description="Gly residues" evidence="1">
    <location>
        <begin position="305"/>
        <end position="318"/>
    </location>
</feature>
<evidence type="ECO:0008006" key="4">
    <source>
        <dbReference type="Google" id="ProtNLM"/>
    </source>
</evidence>
<dbReference type="STRING" id="589385.SAMN05421504_102726"/>
<dbReference type="RefSeq" id="WP_091288573.1">
    <property type="nucleotide sequence ID" value="NZ_FNON01000002.1"/>
</dbReference>
<keyword evidence="3" id="KW-1185">Reference proteome</keyword>
<dbReference type="EMBL" id="FNON01000002">
    <property type="protein sequence ID" value="SDX22584.1"/>
    <property type="molecule type" value="Genomic_DNA"/>
</dbReference>
<evidence type="ECO:0000256" key="1">
    <source>
        <dbReference type="SAM" id="MobiDB-lite"/>
    </source>
</evidence>
<gene>
    <name evidence="2" type="ORF">SAMN05421504_102726</name>
</gene>
<feature type="compositionally biased region" description="Basic and acidic residues" evidence="1">
    <location>
        <begin position="445"/>
        <end position="462"/>
    </location>
</feature>
<name>A0A1H3A074_9PSEU</name>
<evidence type="ECO:0000313" key="2">
    <source>
        <dbReference type="EMBL" id="SDX22584.1"/>
    </source>
</evidence>
<accession>A0A1H3A074</accession>
<evidence type="ECO:0000313" key="3">
    <source>
        <dbReference type="Proteomes" id="UP000199515"/>
    </source>
</evidence>
<sequence length="506" mass="51154">MDFSDIAAVAETIRGNRFDGMTDNSLADEIDKFRRGPGIKSIGSAVDALKAVSGALADTDKTLRDELAKLGVEWQSQAGGQAGQVFAKEAGFSVDAKSKVDHASEQLFSQGEGFVRTLHKLPDSNVIRKGAGGFTLTDNLLSLIGFETDHVRDVSAALNARAQAVEAMNAYSVTSGDNLATTQVLSEPEGLRMGSGPTGPSPVDLGGAAVDVGPGPEVKESTKAAHISTTHKPPVVTAPSPGAPTPPIGVPAPDCDPVTPQPVARPTVHETKPASNATAPAASRPPVMPGTPGVPGVPGVPGMPIAGGGPRPVTGGSGPIDDVLGGSTTFDGLPTSGGQGSNSGVRGGLGGSAGLPGLTSGAEQHLGKGKLMGSGPQAPLPQSDGGKPFAPMPKPGMSAGDMGSGAAAVAAGGVGAAVSGEPEKRRTPRGQARTGNVPLAELPEEEQRKLRGADKLNTEQRKQKPGLLSEAAPQEQDAEHVRRYGVDDKDLFADERMVSPDTIGDA</sequence>